<evidence type="ECO:0000256" key="1">
    <source>
        <dbReference type="SAM" id="MobiDB-lite"/>
    </source>
</evidence>
<evidence type="ECO:0000313" key="3">
    <source>
        <dbReference type="EMBL" id="KAB1632467.1"/>
    </source>
</evidence>
<organism evidence="3 4">
    <name type="scientific">Pseudoclavibacter caeni</name>
    <dbReference type="NCBI Taxonomy" id="908846"/>
    <lineage>
        <taxon>Bacteria</taxon>
        <taxon>Bacillati</taxon>
        <taxon>Actinomycetota</taxon>
        <taxon>Actinomycetes</taxon>
        <taxon>Micrococcales</taxon>
        <taxon>Microbacteriaceae</taxon>
        <taxon>Pseudoclavibacter</taxon>
    </lineage>
</organism>
<comment type="caution">
    <text evidence="3">The sequence shown here is derived from an EMBL/GenBank/DDBJ whole genome shotgun (WGS) entry which is preliminary data.</text>
</comment>
<name>A0A7C8BNG3_9MICO</name>
<evidence type="ECO:0000313" key="4">
    <source>
        <dbReference type="Proteomes" id="UP000481339"/>
    </source>
</evidence>
<sequence>MTPDDARRLLTPDALALLGALHEPADDADALTLSTRLHRKGHDPALIAALITQLRLRRRMRERIGPAADRMLLTDDGVQQATRLVVAAAHAGRMRRAGITRVADLGCGLGVDSLAFAAAGLGVLAVDADPVTAALAAWNLAVWPGVVVREGRAEDVDLVAELGPAGLADGAASAEPAATASSGAAAPRRGAVFLDPARRVHERGGTRRTWNPDEFSPALDWAFDVADRWPTGIKLGPGLPHELVPAGLEAEWVSDRGAVVEVALWSGPLAEALGRRSALRHDETGWHRVVAEGADPMVGPVGAHLYEPDGAAIRARALGTLARRHGLHTIDPTIAWLSDAAGAPPVDDPFLRRHRVLRTLPFDRRTLRRAVRELAGPLGARRVTVKKRGADLDPAALARDLSRVAVREAGRTGGTGTAARTDRPEPAATAADPAAGMRADELVVIVTRAAGRHVAVLAVRD</sequence>
<dbReference type="GO" id="GO:0032259">
    <property type="term" value="P:methylation"/>
    <property type="evidence" value="ECO:0007669"/>
    <property type="project" value="UniProtKB-KW"/>
</dbReference>
<dbReference type="AlphaFoldDB" id="A0A7C8BNG3"/>
<dbReference type="InterPro" id="IPR029063">
    <property type="entry name" value="SAM-dependent_MTases_sf"/>
</dbReference>
<keyword evidence="3" id="KW-0489">Methyltransferase</keyword>
<keyword evidence="4" id="KW-1185">Reference proteome</keyword>
<dbReference type="RefSeq" id="WP_158036245.1">
    <property type="nucleotide sequence ID" value="NZ_BAAAZV010000017.1"/>
</dbReference>
<protein>
    <submittedName>
        <fullName evidence="3">SAM-dependent methyltransferase</fullName>
    </submittedName>
</protein>
<dbReference type="SUPFAM" id="SSF53335">
    <property type="entry name" value="S-adenosyl-L-methionine-dependent methyltransferases"/>
    <property type="match status" value="1"/>
</dbReference>
<accession>A0A7C8BNG3</accession>
<dbReference type="Gene3D" id="3.40.50.150">
    <property type="entry name" value="Vaccinia Virus protein VP39"/>
    <property type="match status" value="1"/>
</dbReference>
<proteinExistence type="predicted"/>
<dbReference type="Pfam" id="PF18096">
    <property type="entry name" value="Thump_like"/>
    <property type="match status" value="1"/>
</dbReference>
<gene>
    <name evidence="3" type="ORF">F8O02_05575</name>
</gene>
<reference evidence="3 4" key="1">
    <citation type="submission" date="2019-09" db="EMBL/GenBank/DDBJ databases">
        <title>Phylogeny of genus Pseudoclavibacter and closely related genus.</title>
        <authorList>
            <person name="Li Y."/>
        </authorList>
    </citation>
    <scope>NUCLEOTIDE SEQUENCE [LARGE SCALE GENOMIC DNA]</scope>
    <source>
        <strain evidence="3 4">JCM 16921</strain>
    </source>
</reference>
<dbReference type="CDD" id="cd02440">
    <property type="entry name" value="AdoMet_MTases"/>
    <property type="match status" value="1"/>
</dbReference>
<evidence type="ECO:0000259" key="2">
    <source>
        <dbReference type="Pfam" id="PF18096"/>
    </source>
</evidence>
<feature type="region of interest" description="Disordered" evidence="1">
    <location>
        <begin position="408"/>
        <end position="434"/>
    </location>
</feature>
<dbReference type="GO" id="GO:0008168">
    <property type="term" value="F:methyltransferase activity"/>
    <property type="evidence" value="ECO:0007669"/>
    <property type="project" value="UniProtKB-KW"/>
</dbReference>
<dbReference type="OrthoDB" id="9810570at2"/>
<keyword evidence="3" id="KW-0808">Transferase</keyword>
<dbReference type="InterPro" id="IPR041497">
    <property type="entry name" value="Thump-like"/>
</dbReference>
<dbReference type="Proteomes" id="UP000481339">
    <property type="component" value="Unassembled WGS sequence"/>
</dbReference>
<dbReference type="EMBL" id="WBKA01000003">
    <property type="protein sequence ID" value="KAB1632467.1"/>
    <property type="molecule type" value="Genomic_DNA"/>
</dbReference>
<feature type="domain" description="THUMP-like" evidence="2">
    <location>
        <begin position="352"/>
        <end position="402"/>
    </location>
</feature>